<dbReference type="Proteomes" id="UP000647133">
    <property type="component" value="Unassembled WGS sequence"/>
</dbReference>
<dbReference type="Pfam" id="PF11958">
    <property type="entry name" value="DUF3472"/>
    <property type="match status" value="1"/>
</dbReference>
<sequence>MKRFSYIFIPIFVLIFCVSCAAEDVSPIIDEPDSTETETVYANRQLIPANKSYMEPWDGQNPAMSYNPDSDQDIVENWTSVDHNLVGYYEMTPGKYITGISLKIAEGGETNFQLKITSPNDEGFQEISNAVVSGSGSFQETLFDTIQISQKGFYRFELDPISKTGAQVAEVDDFIFLTDQGSARYAKWLSSPSVHLSFKPGDQVAREYDWLYGEINVPQNADPMYTFYMCLGFYRGYFGIQVNSASERRVLFSVWDSSDVPDDREDVNPEDLVTLVDKGEEVYAGGFGNEGTGGQSYWKYPWETAVPVKFIMNVRRNNNNTVLLSAWFKDVEAEGWKYMATWRAPKEQRYFDGFYSFLENFGNRNGQEVRMAEYYNIWGKEVGGNWINFNRASMTHTDGVPEGRDDYAGGLLQGSSSKFYMSSGGYAHADEQSVSFANIQTNTPGADLSVLTARVDEALDNQVIPFDKGNWSVIDFSSEETSGEGADNGRAADAIDENPATFWHSQWAGGNPGYPHYITLDLGGSKEATGLIIQNRSKQNGRPKTIKVEVSSDNSTWTTLETLSIPLDGGAVNFDTPATFQYIKLTITEGHHDGTESEFFVHVAEIGLY</sequence>
<reference evidence="3 4" key="1">
    <citation type="submission" date="2020-09" db="EMBL/GenBank/DDBJ databases">
        <title>Echinicola sp. CAU 1574 isolated from sand of Sido Beach.</title>
        <authorList>
            <person name="Kim W."/>
        </authorList>
    </citation>
    <scope>NUCLEOTIDE SEQUENCE [LARGE SCALE GENOMIC DNA]</scope>
    <source>
        <strain evidence="3 4">CAU 1574</strain>
    </source>
</reference>
<evidence type="ECO:0000256" key="1">
    <source>
        <dbReference type="SAM" id="SignalP"/>
    </source>
</evidence>
<feature type="chain" id="PRO_5045597286" evidence="1">
    <location>
        <begin position="22"/>
        <end position="609"/>
    </location>
</feature>
<dbReference type="PROSITE" id="PS50022">
    <property type="entry name" value="FA58C_3"/>
    <property type="match status" value="1"/>
</dbReference>
<dbReference type="RefSeq" id="WP_192008332.1">
    <property type="nucleotide sequence ID" value="NZ_JACYTQ010000001.1"/>
</dbReference>
<dbReference type="SUPFAM" id="SSF49785">
    <property type="entry name" value="Galactose-binding domain-like"/>
    <property type="match status" value="1"/>
</dbReference>
<gene>
    <name evidence="3" type="ORF">IFO69_03525</name>
</gene>
<keyword evidence="4" id="KW-1185">Reference proteome</keyword>
<dbReference type="InterPro" id="IPR031712">
    <property type="entry name" value="DUF5077"/>
</dbReference>
<dbReference type="Pfam" id="PF16871">
    <property type="entry name" value="DUF5077"/>
    <property type="match status" value="1"/>
</dbReference>
<comment type="caution">
    <text evidence="3">The sequence shown here is derived from an EMBL/GenBank/DDBJ whole genome shotgun (WGS) entry which is preliminary data.</text>
</comment>
<dbReference type="Gene3D" id="2.60.120.260">
    <property type="entry name" value="Galactose-binding domain-like"/>
    <property type="match status" value="1"/>
</dbReference>
<proteinExistence type="predicted"/>
<organism evidence="3 4">
    <name type="scientific">Echinicola arenosa</name>
    <dbReference type="NCBI Taxonomy" id="2774144"/>
    <lineage>
        <taxon>Bacteria</taxon>
        <taxon>Pseudomonadati</taxon>
        <taxon>Bacteroidota</taxon>
        <taxon>Cytophagia</taxon>
        <taxon>Cytophagales</taxon>
        <taxon>Cyclobacteriaceae</taxon>
        <taxon>Echinicola</taxon>
    </lineage>
</organism>
<accession>A0ABR9AGE4</accession>
<dbReference type="Pfam" id="PF00754">
    <property type="entry name" value="F5_F8_type_C"/>
    <property type="match status" value="1"/>
</dbReference>
<evidence type="ECO:0000259" key="2">
    <source>
        <dbReference type="PROSITE" id="PS50022"/>
    </source>
</evidence>
<feature type="domain" description="F5/8 type C" evidence="2">
    <location>
        <begin position="452"/>
        <end position="604"/>
    </location>
</feature>
<keyword evidence="1" id="KW-0732">Signal</keyword>
<dbReference type="EMBL" id="JACYTQ010000001">
    <property type="protein sequence ID" value="MBD8487813.1"/>
    <property type="molecule type" value="Genomic_DNA"/>
</dbReference>
<dbReference type="InterPro" id="IPR008979">
    <property type="entry name" value="Galactose-bd-like_sf"/>
</dbReference>
<evidence type="ECO:0000313" key="4">
    <source>
        <dbReference type="Proteomes" id="UP000647133"/>
    </source>
</evidence>
<feature type="signal peptide" evidence="1">
    <location>
        <begin position="1"/>
        <end position="21"/>
    </location>
</feature>
<dbReference type="InterPro" id="IPR000421">
    <property type="entry name" value="FA58C"/>
</dbReference>
<dbReference type="InterPro" id="IPR021862">
    <property type="entry name" value="DUF3472"/>
</dbReference>
<name>A0ABR9AGE4_9BACT</name>
<evidence type="ECO:0000313" key="3">
    <source>
        <dbReference type="EMBL" id="MBD8487813.1"/>
    </source>
</evidence>
<protein>
    <submittedName>
        <fullName evidence="3">DUF3472 domain-containing protein</fullName>
    </submittedName>
</protein>